<keyword evidence="4" id="KW-1185">Reference proteome</keyword>
<dbReference type="PANTHER" id="PTHR43767">
    <property type="entry name" value="LONG-CHAIN-FATTY-ACID--COA LIGASE"/>
    <property type="match status" value="1"/>
</dbReference>
<feature type="domain" description="AMP-binding enzyme C-terminal" evidence="2">
    <location>
        <begin position="423"/>
        <end position="499"/>
    </location>
</feature>
<dbReference type="Gene3D" id="3.40.50.12780">
    <property type="entry name" value="N-terminal domain of ligase-like"/>
    <property type="match status" value="1"/>
</dbReference>
<comment type="caution">
    <text evidence="3">The sequence shown here is derived from an EMBL/GenBank/DDBJ whole genome shotgun (WGS) entry which is preliminary data.</text>
</comment>
<dbReference type="Proteomes" id="UP001597483">
    <property type="component" value="Unassembled WGS sequence"/>
</dbReference>
<organism evidence="3 4">
    <name type="scientific">Amycolatopsis silviterrae</name>
    <dbReference type="NCBI Taxonomy" id="1656914"/>
    <lineage>
        <taxon>Bacteria</taxon>
        <taxon>Bacillati</taxon>
        <taxon>Actinomycetota</taxon>
        <taxon>Actinomycetes</taxon>
        <taxon>Pseudonocardiales</taxon>
        <taxon>Pseudonocardiaceae</taxon>
        <taxon>Amycolatopsis</taxon>
    </lineage>
</organism>
<dbReference type="SUPFAM" id="SSF56801">
    <property type="entry name" value="Acetyl-CoA synthetase-like"/>
    <property type="match status" value="1"/>
</dbReference>
<dbReference type="PANTHER" id="PTHR43767:SF7">
    <property type="entry name" value="MEDIUM_LONG-CHAIN-FATTY-ACID--COA LIGASE FADD8"/>
    <property type="match status" value="1"/>
</dbReference>
<gene>
    <name evidence="3" type="ORF">ACFSVL_39700</name>
</gene>
<dbReference type="RefSeq" id="WP_378312177.1">
    <property type="nucleotide sequence ID" value="NZ_JBHUKS010000033.1"/>
</dbReference>
<dbReference type="EMBL" id="JBHUKS010000033">
    <property type="protein sequence ID" value="MFD2473581.1"/>
    <property type="molecule type" value="Genomic_DNA"/>
</dbReference>
<dbReference type="InterPro" id="IPR025110">
    <property type="entry name" value="AMP-bd_C"/>
</dbReference>
<feature type="domain" description="AMP-dependent synthetase/ligase" evidence="1">
    <location>
        <begin position="12"/>
        <end position="373"/>
    </location>
</feature>
<dbReference type="InterPro" id="IPR042099">
    <property type="entry name" value="ANL_N_sf"/>
</dbReference>
<sequence length="518" mass="55915">MAELIHDIVGAAVQRFRDAPAIIDDAGTATYHELWDRSRRIASGLRGLGVRPGDGVVAVMANRREWSEVELAASMTGAVRSRLNARDGEREWAAVLTDLAPRAIVAGPEFAPVIAGLMKDGSAPSAELITLGPGERYEELVAASEPIGPIELSPEAPAVVFHTSGTTGVYKGVLYLQRNVMAMYRNILATIAADMDSDSVILHVGPLSHQSGLLVIPGLFRGARSLLHSGFDVEAFLDAVENDKVTHALVPPAIINTLVNVPNIRDRDLSSLRTVLYSGSPISAVVLRKAIDIFGPIFLQGYGSTEGGAMYNTIMYPDEHVRALAENPALLASAGRPALYFDIKVADDDLVEVPLGDMGEICVRGDAVSVGYWNNPEATAKSYVDGWFRTGDFATRSEDDFITVVDRKHDMIVSGGLNVYPREVEDVISGHPAVNEVAVVGVPHENWGECVKACVSLHDGAELALEELQQFCKDAGLASYKKPLSLDIVAEIPKTAVGKLYRRALREPYWAGRERRVG</sequence>
<proteinExistence type="predicted"/>
<protein>
    <submittedName>
        <fullName evidence="3">Class I adenylate-forming enzyme family protein</fullName>
    </submittedName>
</protein>
<dbReference type="InterPro" id="IPR045851">
    <property type="entry name" value="AMP-bd_C_sf"/>
</dbReference>
<evidence type="ECO:0000313" key="3">
    <source>
        <dbReference type="EMBL" id="MFD2473581.1"/>
    </source>
</evidence>
<dbReference type="Gene3D" id="3.30.300.30">
    <property type="match status" value="1"/>
</dbReference>
<reference evidence="4" key="1">
    <citation type="journal article" date="2019" name="Int. J. Syst. Evol. Microbiol.">
        <title>The Global Catalogue of Microorganisms (GCM) 10K type strain sequencing project: providing services to taxonomists for standard genome sequencing and annotation.</title>
        <authorList>
            <consortium name="The Broad Institute Genomics Platform"/>
            <consortium name="The Broad Institute Genome Sequencing Center for Infectious Disease"/>
            <person name="Wu L."/>
            <person name="Ma J."/>
        </authorList>
    </citation>
    <scope>NUCLEOTIDE SEQUENCE [LARGE SCALE GENOMIC DNA]</scope>
    <source>
        <strain evidence="4">CGMCC 4.7641</strain>
    </source>
</reference>
<dbReference type="InterPro" id="IPR000873">
    <property type="entry name" value="AMP-dep_synth/lig_dom"/>
</dbReference>
<evidence type="ECO:0000313" key="4">
    <source>
        <dbReference type="Proteomes" id="UP001597483"/>
    </source>
</evidence>
<evidence type="ECO:0000259" key="1">
    <source>
        <dbReference type="Pfam" id="PF00501"/>
    </source>
</evidence>
<evidence type="ECO:0000259" key="2">
    <source>
        <dbReference type="Pfam" id="PF13193"/>
    </source>
</evidence>
<accession>A0ABW5HKX1</accession>
<name>A0ABW5HKX1_9PSEU</name>
<dbReference type="Pfam" id="PF00501">
    <property type="entry name" value="AMP-binding"/>
    <property type="match status" value="1"/>
</dbReference>
<dbReference type="InterPro" id="IPR050237">
    <property type="entry name" value="ATP-dep_AMP-bd_enzyme"/>
</dbReference>
<dbReference type="Pfam" id="PF13193">
    <property type="entry name" value="AMP-binding_C"/>
    <property type="match status" value="1"/>
</dbReference>